<dbReference type="SMART" id="SM01266">
    <property type="entry name" value="Mac"/>
    <property type="match status" value="1"/>
</dbReference>
<dbReference type="GO" id="GO:0005829">
    <property type="term" value="C:cytosol"/>
    <property type="evidence" value="ECO:0007669"/>
    <property type="project" value="TreeGrafter"/>
</dbReference>
<dbReference type="Pfam" id="PF00132">
    <property type="entry name" value="Hexapep"/>
    <property type="match status" value="1"/>
</dbReference>
<dbReference type="PANTHER" id="PTHR23416">
    <property type="entry name" value="SIALIC ACID SYNTHASE-RELATED"/>
    <property type="match status" value="1"/>
</dbReference>
<dbReference type="SUPFAM" id="SSF51161">
    <property type="entry name" value="Trimeric LpxA-like enzymes"/>
    <property type="match status" value="1"/>
</dbReference>
<evidence type="ECO:0000313" key="6">
    <source>
        <dbReference type="Proteomes" id="UP000281738"/>
    </source>
</evidence>
<organism evidence="5 6">
    <name type="scientific">Nocardioides aurantiacus</name>
    <dbReference type="NCBI Taxonomy" id="86796"/>
    <lineage>
        <taxon>Bacteria</taxon>
        <taxon>Bacillati</taxon>
        <taxon>Actinomycetota</taxon>
        <taxon>Actinomycetes</taxon>
        <taxon>Propionibacteriales</taxon>
        <taxon>Nocardioidaceae</taxon>
        <taxon>Nocardioides</taxon>
    </lineage>
</organism>
<dbReference type="Pfam" id="PF12464">
    <property type="entry name" value="Mac"/>
    <property type="match status" value="1"/>
</dbReference>
<keyword evidence="2 5" id="KW-0808">Transferase</keyword>
<dbReference type="GO" id="GO:0016407">
    <property type="term" value="F:acetyltransferase activity"/>
    <property type="evidence" value="ECO:0007669"/>
    <property type="project" value="InterPro"/>
</dbReference>
<evidence type="ECO:0000256" key="3">
    <source>
        <dbReference type="ARBA" id="ARBA00022737"/>
    </source>
</evidence>
<comment type="caution">
    <text evidence="5">The sequence shown here is derived from an EMBL/GenBank/DDBJ whole genome shotgun (WGS) entry which is preliminary data.</text>
</comment>
<evidence type="ECO:0000256" key="2">
    <source>
        <dbReference type="ARBA" id="ARBA00022679"/>
    </source>
</evidence>
<dbReference type="InterPro" id="IPR024688">
    <property type="entry name" value="Mac_dom"/>
</dbReference>
<name>A0A3N2CSW7_9ACTN</name>
<keyword evidence="3" id="KW-0677">Repeat</keyword>
<evidence type="ECO:0000259" key="4">
    <source>
        <dbReference type="SMART" id="SM01266"/>
    </source>
</evidence>
<accession>A0A3N2CSW7</accession>
<dbReference type="PROSITE" id="PS00101">
    <property type="entry name" value="HEXAPEP_TRANSFERASES"/>
    <property type="match status" value="1"/>
</dbReference>
<evidence type="ECO:0000313" key="5">
    <source>
        <dbReference type="EMBL" id="ROR90334.1"/>
    </source>
</evidence>
<dbReference type="InterPro" id="IPR001451">
    <property type="entry name" value="Hexapep"/>
</dbReference>
<dbReference type="RefSeq" id="WP_246003382.1">
    <property type="nucleotide sequence ID" value="NZ_RKHO01000001.1"/>
</dbReference>
<dbReference type="Proteomes" id="UP000281738">
    <property type="component" value="Unassembled WGS sequence"/>
</dbReference>
<protein>
    <submittedName>
        <fullName evidence="5">Maltose O-acetyltransferase</fullName>
    </submittedName>
</protein>
<dbReference type="Gene3D" id="2.160.10.10">
    <property type="entry name" value="Hexapeptide repeat proteins"/>
    <property type="match status" value="1"/>
</dbReference>
<gene>
    <name evidence="5" type="ORF">EDD33_1172</name>
</gene>
<dbReference type="InterPro" id="IPR011004">
    <property type="entry name" value="Trimer_LpxA-like_sf"/>
</dbReference>
<dbReference type="AlphaFoldDB" id="A0A3N2CSW7"/>
<sequence>MPAETLGSPRTMHDRMLAGEPYAVDRDLTTRADRAADLAATYAATPASARDTRRSLLEDLLGQVGTDVEVRGPLRVGLGEQLRLGDRVVVAGGLVVEDAAPVTVGDDVRIGHDVRLLTVTLPLDAGQRRDGWRVARPVTIGPDVWLGDGVTVLPGVTIGAGTVVGAGSVVTRDLPAGVLAVGNPAAVIRQLVAG</sequence>
<feature type="domain" description="Maltose/galactoside acetyltransferase" evidence="4">
    <location>
        <begin position="13"/>
        <end position="66"/>
    </location>
</feature>
<dbReference type="GO" id="GO:0008374">
    <property type="term" value="F:O-acyltransferase activity"/>
    <property type="evidence" value="ECO:0007669"/>
    <property type="project" value="TreeGrafter"/>
</dbReference>
<dbReference type="PANTHER" id="PTHR23416:SF23">
    <property type="entry name" value="ACETYLTRANSFERASE C18B11.09C-RELATED"/>
    <property type="match status" value="1"/>
</dbReference>
<dbReference type="InterPro" id="IPR051159">
    <property type="entry name" value="Hexapeptide_acetyltransf"/>
</dbReference>
<keyword evidence="6" id="KW-1185">Reference proteome</keyword>
<dbReference type="EMBL" id="RKHO01000001">
    <property type="protein sequence ID" value="ROR90334.1"/>
    <property type="molecule type" value="Genomic_DNA"/>
</dbReference>
<proteinExistence type="inferred from homology"/>
<dbReference type="InterPro" id="IPR018357">
    <property type="entry name" value="Hexapep_transf_CS"/>
</dbReference>
<evidence type="ECO:0000256" key="1">
    <source>
        <dbReference type="ARBA" id="ARBA00007274"/>
    </source>
</evidence>
<comment type="similarity">
    <text evidence="1">Belongs to the transferase hexapeptide repeat family.</text>
</comment>
<reference evidence="5 6" key="1">
    <citation type="submission" date="2018-11" db="EMBL/GenBank/DDBJ databases">
        <title>Sequencing the genomes of 1000 actinobacteria strains.</title>
        <authorList>
            <person name="Klenk H.-P."/>
        </authorList>
    </citation>
    <scope>NUCLEOTIDE SEQUENCE [LARGE SCALE GENOMIC DNA]</scope>
    <source>
        <strain evidence="5 6">DSM 12652</strain>
    </source>
</reference>